<dbReference type="RefSeq" id="XP_013347803.1">
    <property type="nucleotide sequence ID" value="XM_013492349.1"/>
</dbReference>
<evidence type="ECO:0000313" key="3">
    <source>
        <dbReference type="Proteomes" id="UP000030641"/>
    </source>
</evidence>
<evidence type="ECO:0008006" key="4">
    <source>
        <dbReference type="Google" id="ProtNLM"/>
    </source>
</evidence>
<dbReference type="Proteomes" id="UP000030641">
    <property type="component" value="Unassembled WGS sequence"/>
</dbReference>
<dbReference type="InterPro" id="IPR051164">
    <property type="entry name" value="NmrA-like_oxidored"/>
</dbReference>
<dbReference type="OrthoDB" id="413314at2759"/>
<dbReference type="GeneID" id="25362118"/>
<dbReference type="HOGENOM" id="CLU_076691_0_0_1"/>
<dbReference type="InterPro" id="IPR036291">
    <property type="entry name" value="NAD(P)-bd_dom_sf"/>
</dbReference>
<dbReference type="STRING" id="1043005.A0A074YQS9"/>
<keyword evidence="3" id="KW-1185">Reference proteome</keyword>
<sequence length="297" mass="33063">MTPTILVVGATGNTGRKVVETLPSLPKSSQSLSGHRILCLTRSAQSDAVQKPAKIPGTKLVEQNWVNVIAAWLKEHNVERFYVNCLRAGVKYVVRISTTANAVRSDSIAYYQRAHWDIESLSSSPPYDKLRWTSLQPHIFLPISLAPAAEFIKEYRKTGQQQKLSLFVDENTPADLIDPDDVGRAAVHLIASDDFSSYDHKRLVLNGPEEITGSQIVELVGKHIGAKVKEVVWNDSSLIEQMAEQSPENKNIILDVKNAAQEYWDSGIKDAPTSREILDLCPPKRTATDPLEELLKR</sequence>
<gene>
    <name evidence="2" type="ORF">AUEXF2481DRAFT_1482</name>
</gene>
<reference evidence="2 3" key="1">
    <citation type="journal article" date="2014" name="BMC Genomics">
        <title>Genome sequencing of four Aureobasidium pullulans varieties: biotechnological potential, stress tolerance, and description of new species.</title>
        <authorList>
            <person name="Gostin Ar C."/>
            <person name="Ohm R.A."/>
            <person name="Kogej T."/>
            <person name="Sonjak S."/>
            <person name="Turk M."/>
            <person name="Zajc J."/>
            <person name="Zalar P."/>
            <person name="Grube M."/>
            <person name="Sun H."/>
            <person name="Han J."/>
            <person name="Sharma A."/>
            <person name="Chiniquy J."/>
            <person name="Ngan C.Y."/>
            <person name="Lipzen A."/>
            <person name="Barry K."/>
            <person name="Grigoriev I.V."/>
            <person name="Gunde-Cimerman N."/>
        </authorList>
    </citation>
    <scope>NUCLEOTIDE SEQUENCE [LARGE SCALE GENOMIC DNA]</scope>
    <source>
        <strain evidence="2 3">EXF-2481</strain>
    </source>
</reference>
<dbReference type="PANTHER" id="PTHR42748">
    <property type="entry name" value="NITROGEN METABOLITE REPRESSION PROTEIN NMRA FAMILY MEMBER"/>
    <property type="match status" value="1"/>
</dbReference>
<evidence type="ECO:0000313" key="2">
    <source>
        <dbReference type="EMBL" id="KER00031.1"/>
    </source>
</evidence>
<evidence type="ECO:0000256" key="1">
    <source>
        <dbReference type="ARBA" id="ARBA00022857"/>
    </source>
</evidence>
<dbReference type="GO" id="GO:0005634">
    <property type="term" value="C:nucleus"/>
    <property type="evidence" value="ECO:0007669"/>
    <property type="project" value="TreeGrafter"/>
</dbReference>
<dbReference type="InParanoid" id="A0A074YQS9"/>
<dbReference type="OMA" id="QHWAIEA"/>
<proteinExistence type="predicted"/>
<dbReference type="EMBL" id="KL584750">
    <property type="protein sequence ID" value="KER00031.1"/>
    <property type="molecule type" value="Genomic_DNA"/>
</dbReference>
<keyword evidence="1" id="KW-0521">NADP</keyword>
<dbReference type="PANTHER" id="PTHR42748:SF31">
    <property type="entry name" value="NMRA-LIKE DOMAIN-CONTAINING PROTEIN-RELATED"/>
    <property type="match status" value="1"/>
</dbReference>
<dbReference type="SUPFAM" id="SSF51735">
    <property type="entry name" value="NAD(P)-binding Rossmann-fold domains"/>
    <property type="match status" value="1"/>
</dbReference>
<dbReference type="AlphaFoldDB" id="A0A074YQS9"/>
<dbReference type="Gene3D" id="3.40.50.720">
    <property type="entry name" value="NAD(P)-binding Rossmann-like Domain"/>
    <property type="match status" value="1"/>
</dbReference>
<name>A0A074YQS9_AURSE</name>
<accession>A0A074YQS9</accession>
<organism evidence="2 3">
    <name type="scientific">Aureobasidium subglaciale (strain EXF-2481)</name>
    <name type="common">Aureobasidium pullulans var. subglaciale</name>
    <dbReference type="NCBI Taxonomy" id="1043005"/>
    <lineage>
        <taxon>Eukaryota</taxon>
        <taxon>Fungi</taxon>
        <taxon>Dikarya</taxon>
        <taxon>Ascomycota</taxon>
        <taxon>Pezizomycotina</taxon>
        <taxon>Dothideomycetes</taxon>
        <taxon>Dothideomycetidae</taxon>
        <taxon>Dothideales</taxon>
        <taxon>Saccotheciaceae</taxon>
        <taxon>Aureobasidium</taxon>
    </lineage>
</organism>
<protein>
    <recommendedName>
        <fullName evidence="4">NmrA-like domain-containing protein</fullName>
    </recommendedName>
</protein>